<dbReference type="PANTHER" id="PTHR10658:SF11">
    <property type="entry name" value="VIBRATOR, ISOFORM B"/>
    <property type="match status" value="1"/>
</dbReference>
<sequence length="312" mass="35932">LPMTVDEYQVGQLWSVAEASKAETGGGEGVEVLKNEPFTDVPLLGGRFSQGQYTHKIYHLQSKVPSILRKIAPKGSLAIHEEAWNAYPYCKTVLTNPDYMKENFFIKIESMHLPDRGTTKNAHGLSDDELANREVVYINIANNNEFLSNADIKPETSPALFKSKKTNRGPLTGDWRSTVEPVMCAYKLVTVYFKWFGFQKLVESFAHSVCFNSLFCFHSFLIVTQAASMRSVLSEIYEEFIAIMFKQYPRLFSKFHREVFCWIDNWYGLTMADIRAIEEKAQKELDEVSVRPSIIVLFDYHRYLFMHLMQLS</sequence>
<protein>
    <submittedName>
        <fullName evidence="2">MIP08680p (inferred by orthology to a D. melanogaster protein)</fullName>
    </submittedName>
</protein>
<dbReference type="WBParaSite" id="ASIM_0001698501-mRNA-1">
    <property type="protein sequence ID" value="ASIM_0001698501-mRNA-1"/>
    <property type="gene ID" value="ASIM_0001698501"/>
</dbReference>
<accession>A0A0M3K7P4</accession>
<dbReference type="GO" id="GO:0071944">
    <property type="term" value="C:cell periphery"/>
    <property type="evidence" value="ECO:0007669"/>
    <property type="project" value="UniProtKB-ARBA"/>
</dbReference>
<dbReference type="Gene3D" id="3.30.530.20">
    <property type="match status" value="2"/>
</dbReference>
<feature type="domain" description="Phosphatidylinositol transfer protein N-terminal" evidence="1">
    <location>
        <begin position="1"/>
        <end position="223"/>
    </location>
</feature>
<name>A0A0M3K7P4_ANISI</name>
<proteinExistence type="predicted"/>
<dbReference type="InterPro" id="IPR055261">
    <property type="entry name" value="PI_transfer_N"/>
</dbReference>
<dbReference type="GO" id="GO:0008526">
    <property type="term" value="F:phosphatidylinositol transfer activity"/>
    <property type="evidence" value="ECO:0007669"/>
    <property type="project" value="TreeGrafter"/>
</dbReference>
<organism evidence="2">
    <name type="scientific">Anisakis simplex</name>
    <name type="common">Herring worm</name>
    <dbReference type="NCBI Taxonomy" id="6269"/>
    <lineage>
        <taxon>Eukaryota</taxon>
        <taxon>Metazoa</taxon>
        <taxon>Ecdysozoa</taxon>
        <taxon>Nematoda</taxon>
        <taxon>Chromadorea</taxon>
        <taxon>Rhabditida</taxon>
        <taxon>Spirurina</taxon>
        <taxon>Ascaridomorpha</taxon>
        <taxon>Ascaridoidea</taxon>
        <taxon>Anisakidae</taxon>
        <taxon>Anisakis</taxon>
        <taxon>Anisakis simplex complex</taxon>
    </lineage>
</organism>
<feature type="domain" description="Phosphatidylinositol transfer protein N-terminal" evidence="1">
    <location>
        <begin position="234"/>
        <end position="283"/>
    </location>
</feature>
<dbReference type="GO" id="GO:0008525">
    <property type="term" value="F:phosphatidylcholine transporter activity"/>
    <property type="evidence" value="ECO:0007669"/>
    <property type="project" value="TreeGrafter"/>
</dbReference>
<dbReference type="GO" id="GO:0031210">
    <property type="term" value="F:phosphatidylcholine binding"/>
    <property type="evidence" value="ECO:0007669"/>
    <property type="project" value="TreeGrafter"/>
</dbReference>
<dbReference type="SUPFAM" id="SSF55961">
    <property type="entry name" value="Bet v1-like"/>
    <property type="match status" value="2"/>
</dbReference>
<dbReference type="InterPro" id="IPR001666">
    <property type="entry name" value="PI_transfer"/>
</dbReference>
<dbReference type="AlphaFoldDB" id="A0A0M3K7P4"/>
<dbReference type="PRINTS" id="PR00391">
    <property type="entry name" value="PITRANSFER"/>
</dbReference>
<dbReference type="GO" id="GO:0035091">
    <property type="term" value="F:phosphatidylinositol binding"/>
    <property type="evidence" value="ECO:0007669"/>
    <property type="project" value="TreeGrafter"/>
</dbReference>
<dbReference type="PANTHER" id="PTHR10658">
    <property type="entry name" value="PHOSPHATIDYLINOSITOL TRANSFER PROTEIN"/>
    <property type="match status" value="1"/>
</dbReference>
<dbReference type="Pfam" id="PF02121">
    <property type="entry name" value="IP_trans"/>
    <property type="match status" value="2"/>
</dbReference>
<reference evidence="2" key="1">
    <citation type="submission" date="2017-02" db="UniProtKB">
        <authorList>
            <consortium name="WormBaseParasite"/>
        </authorList>
    </citation>
    <scope>IDENTIFICATION</scope>
</reference>
<evidence type="ECO:0000259" key="1">
    <source>
        <dbReference type="Pfam" id="PF02121"/>
    </source>
</evidence>
<dbReference type="InterPro" id="IPR023393">
    <property type="entry name" value="START-like_dom_sf"/>
</dbReference>
<dbReference type="FunFam" id="3.30.530.20:FF:000028">
    <property type="entry name" value="Phosphatidylinositol transfer protein 5"/>
    <property type="match status" value="1"/>
</dbReference>
<evidence type="ECO:0000313" key="2">
    <source>
        <dbReference type="WBParaSite" id="ASIM_0001698501-mRNA-1"/>
    </source>
</evidence>
<dbReference type="GO" id="GO:0005737">
    <property type="term" value="C:cytoplasm"/>
    <property type="evidence" value="ECO:0007669"/>
    <property type="project" value="TreeGrafter"/>
</dbReference>